<reference evidence="1 2" key="1">
    <citation type="submission" date="2019-11" db="EMBL/GenBank/DDBJ databases">
        <title>Novel species isolated from a subtropical stream in China.</title>
        <authorList>
            <person name="Lu H."/>
        </authorList>
    </citation>
    <scope>NUCLEOTIDE SEQUENCE [LARGE SCALE GENOMIC DNA]</scope>
    <source>
        <strain evidence="1 2">FT26W</strain>
    </source>
</reference>
<dbReference type="AlphaFoldDB" id="A0A844D830"/>
<organism evidence="1 2">
    <name type="scientific">Duganella aquatilis</name>
    <dbReference type="NCBI Taxonomy" id="2666082"/>
    <lineage>
        <taxon>Bacteria</taxon>
        <taxon>Pseudomonadati</taxon>
        <taxon>Pseudomonadota</taxon>
        <taxon>Betaproteobacteria</taxon>
        <taxon>Burkholderiales</taxon>
        <taxon>Oxalobacteraceae</taxon>
        <taxon>Telluria group</taxon>
        <taxon>Duganella</taxon>
    </lineage>
</organism>
<sequence>MQHVNHWDYAERFTGREAAFLIAGFDPSSNLLEDSYRVQPIIRRMKEAYYSACSDFRFDVDGAAESDGLMFSRNTKAEGNLLSIEIATLVRDFENSEFAKKDIFLAKDLSAKYEAAFSLAFDPLIAWNGSDAHEFDDQYFSRSELQRWITANGLASSYLFGKTHPASVVGETFPWGQHNTVLLSRLAEAAMQFWSLYDPDEPSTAPTNDQVRMWLVERGVTERIADAMATILRADGLRSGRRK</sequence>
<evidence type="ECO:0000313" key="1">
    <source>
        <dbReference type="EMBL" id="MRW83024.1"/>
    </source>
</evidence>
<dbReference type="Proteomes" id="UP000439986">
    <property type="component" value="Unassembled WGS sequence"/>
</dbReference>
<name>A0A844D830_9BURK</name>
<proteinExistence type="predicted"/>
<comment type="caution">
    <text evidence="1">The sequence shown here is derived from an EMBL/GenBank/DDBJ whole genome shotgun (WGS) entry which is preliminary data.</text>
</comment>
<gene>
    <name evidence="1" type="ORF">GJ698_02830</name>
</gene>
<accession>A0A844D830</accession>
<dbReference type="RefSeq" id="WP_154356048.1">
    <property type="nucleotide sequence ID" value="NZ_WKJL01000001.1"/>
</dbReference>
<keyword evidence="2" id="KW-1185">Reference proteome</keyword>
<dbReference type="EMBL" id="WKJL01000001">
    <property type="protein sequence ID" value="MRW83024.1"/>
    <property type="molecule type" value="Genomic_DNA"/>
</dbReference>
<evidence type="ECO:0000313" key="2">
    <source>
        <dbReference type="Proteomes" id="UP000439986"/>
    </source>
</evidence>
<protein>
    <submittedName>
        <fullName evidence="1">Uncharacterized protein</fullName>
    </submittedName>
</protein>